<protein>
    <submittedName>
        <fullName evidence="6">Uncharacterized protein</fullName>
    </submittedName>
</protein>
<dbReference type="EMBL" id="FN649741">
    <property type="protein sequence ID" value="CBN75867.1"/>
    <property type="molecule type" value="Genomic_DNA"/>
</dbReference>
<feature type="transmembrane region" description="Helical" evidence="3">
    <location>
        <begin position="646"/>
        <end position="666"/>
    </location>
</feature>
<dbReference type="PANTHER" id="PTHR13018">
    <property type="entry name" value="PROBABLE MEMBRANE PROTEIN DUF221-RELATED"/>
    <property type="match status" value="1"/>
</dbReference>
<reference evidence="6 7" key="1">
    <citation type="journal article" date="2010" name="Nature">
        <title>The Ectocarpus genome and the independent evolution of multicellularity in brown algae.</title>
        <authorList>
            <person name="Cock J.M."/>
            <person name="Sterck L."/>
            <person name="Rouze P."/>
            <person name="Scornet D."/>
            <person name="Allen A.E."/>
            <person name="Amoutzias G."/>
            <person name="Anthouard V."/>
            <person name="Artiguenave F."/>
            <person name="Aury J.M."/>
            <person name="Badger J.H."/>
            <person name="Beszteri B."/>
            <person name="Billiau K."/>
            <person name="Bonnet E."/>
            <person name="Bothwell J.H."/>
            <person name="Bowler C."/>
            <person name="Boyen C."/>
            <person name="Brownlee C."/>
            <person name="Carrano C.J."/>
            <person name="Charrier B."/>
            <person name="Cho G.Y."/>
            <person name="Coelho S.M."/>
            <person name="Collen J."/>
            <person name="Corre E."/>
            <person name="Da Silva C."/>
            <person name="Delage L."/>
            <person name="Delaroque N."/>
            <person name="Dittami S.M."/>
            <person name="Doulbeau S."/>
            <person name="Elias M."/>
            <person name="Farnham G."/>
            <person name="Gachon C.M."/>
            <person name="Gschloessl B."/>
            <person name="Heesch S."/>
            <person name="Jabbari K."/>
            <person name="Jubin C."/>
            <person name="Kawai H."/>
            <person name="Kimura K."/>
            <person name="Kloareg B."/>
            <person name="Kupper F.C."/>
            <person name="Lang D."/>
            <person name="Le Bail A."/>
            <person name="Leblanc C."/>
            <person name="Lerouge P."/>
            <person name="Lohr M."/>
            <person name="Lopez P.J."/>
            <person name="Martens C."/>
            <person name="Maumus F."/>
            <person name="Michel G."/>
            <person name="Miranda-Saavedra D."/>
            <person name="Morales J."/>
            <person name="Moreau H."/>
            <person name="Motomura T."/>
            <person name="Nagasato C."/>
            <person name="Napoli C.A."/>
            <person name="Nelson D.R."/>
            <person name="Nyvall-Collen P."/>
            <person name="Peters A.F."/>
            <person name="Pommier C."/>
            <person name="Potin P."/>
            <person name="Poulain J."/>
            <person name="Quesneville H."/>
            <person name="Read B."/>
            <person name="Rensing S.A."/>
            <person name="Ritter A."/>
            <person name="Rousvoal S."/>
            <person name="Samanta M."/>
            <person name="Samson G."/>
            <person name="Schroeder D.C."/>
            <person name="Segurens B."/>
            <person name="Strittmatter M."/>
            <person name="Tonon T."/>
            <person name="Tregear J.W."/>
            <person name="Valentin K."/>
            <person name="von Dassow P."/>
            <person name="Yamagishi T."/>
            <person name="Van de Peer Y."/>
            <person name="Wincker P."/>
        </authorList>
    </citation>
    <scope>NUCLEOTIDE SEQUENCE [LARGE SCALE GENOMIC DNA]</scope>
    <source>
        <strain evidence="7">Ec32 / CCAP1310/4</strain>
    </source>
</reference>
<organism evidence="6 7">
    <name type="scientific">Ectocarpus siliculosus</name>
    <name type="common">Brown alga</name>
    <name type="synonym">Conferva siliculosa</name>
    <dbReference type="NCBI Taxonomy" id="2880"/>
    <lineage>
        <taxon>Eukaryota</taxon>
        <taxon>Sar</taxon>
        <taxon>Stramenopiles</taxon>
        <taxon>Ochrophyta</taxon>
        <taxon>PX clade</taxon>
        <taxon>Phaeophyceae</taxon>
        <taxon>Ectocarpales</taxon>
        <taxon>Ectocarpaceae</taxon>
        <taxon>Ectocarpus</taxon>
    </lineage>
</organism>
<dbReference type="OMA" id="WIRISNS"/>
<gene>
    <name evidence="6" type="ORF">Esi_0186_0012</name>
</gene>
<accession>D8LH14</accession>
<feature type="transmembrane region" description="Helical" evidence="3">
    <location>
        <begin position="809"/>
        <end position="828"/>
    </location>
</feature>
<dbReference type="EMBL" id="FN648333">
    <property type="protein sequence ID" value="CBN75867.1"/>
    <property type="molecule type" value="Genomic_DNA"/>
</dbReference>
<dbReference type="Proteomes" id="UP000002630">
    <property type="component" value="Linkage Group LG16"/>
</dbReference>
<dbReference type="SUPFAM" id="SSF54928">
    <property type="entry name" value="RNA-binding domain, RBD"/>
    <property type="match status" value="1"/>
</dbReference>
<dbReference type="OrthoDB" id="297739at2759"/>
<evidence type="ECO:0000313" key="6">
    <source>
        <dbReference type="EMBL" id="CBN75867.1"/>
    </source>
</evidence>
<feature type="domain" description="CSC1/OSCA1-like 7TM region" evidence="4">
    <location>
        <begin position="617"/>
        <end position="823"/>
    </location>
</feature>
<feature type="transmembrane region" description="Helical" evidence="3">
    <location>
        <begin position="752"/>
        <end position="772"/>
    </location>
</feature>
<name>D8LH14_ECTSI</name>
<feature type="domain" description="CSC1/OSCA1-like cytosolic" evidence="5">
    <location>
        <begin position="307"/>
        <end position="505"/>
    </location>
</feature>
<dbReference type="AlphaFoldDB" id="D8LH14"/>
<dbReference type="InterPro" id="IPR035979">
    <property type="entry name" value="RBD_domain_sf"/>
</dbReference>
<evidence type="ECO:0000256" key="2">
    <source>
        <dbReference type="SAM" id="MobiDB-lite"/>
    </source>
</evidence>
<dbReference type="InterPro" id="IPR027815">
    <property type="entry name" value="CSC1/OSCA1-like_cyt"/>
</dbReference>
<dbReference type="Pfam" id="PF14703">
    <property type="entry name" value="PHM7_cyt"/>
    <property type="match status" value="1"/>
</dbReference>
<dbReference type="Pfam" id="PF02714">
    <property type="entry name" value="RSN1_7TM"/>
    <property type="match status" value="1"/>
</dbReference>
<dbReference type="GO" id="GO:0003676">
    <property type="term" value="F:nucleic acid binding"/>
    <property type="evidence" value="ECO:0007669"/>
    <property type="project" value="InterPro"/>
</dbReference>
<feature type="transmembrane region" description="Helical" evidence="3">
    <location>
        <begin position="698"/>
        <end position="719"/>
    </location>
</feature>
<dbReference type="InterPro" id="IPR045122">
    <property type="entry name" value="Csc1-like"/>
</dbReference>
<feature type="compositionally biased region" description="Polar residues" evidence="2">
    <location>
        <begin position="1023"/>
        <end position="1046"/>
    </location>
</feature>
<dbReference type="Gene3D" id="3.30.70.330">
    <property type="match status" value="1"/>
</dbReference>
<feature type="transmembrane region" description="Helical" evidence="3">
    <location>
        <begin position="607"/>
        <end position="625"/>
    </location>
</feature>
<dbReference type="GO" id="GO:0005886">
    <property type="term" value="C:plasma membrane"/>
    <property type="evidence" value="ECO:0007669"/>
    <property type="project" value="TreeGrafter"/>
</dbReference>
<feature type="compositionally biased region" description="Basic residues" evidence="2">
    <location>
        <begin position="978"/>
        <end position="991"/>
    </location>
</feature>
<feature type="transmembrane region" description="Helical" evidence="3">
    <location>
        <begin position="519"/>
        <end position="540"/>
    </location>
</feature>
<dbReference type="InterPro" id="IPR012677">
    <property type="entry name" value="Nucleotide-bd_a/b_plait_sf"/>
</dbReference>
<feature type="compositionally biased region" description="Polar residues" evidence="2">
    <location>
        <begin position="1006"/>
        <end position="1015"/>
    </location>
</feature>
<dbReference type="eggNOG" id="ENOG502S1C7">
    <property type="taxonomic scope" value="Eukaryota"/>
</dbReference>
<sequence>MQAYRGALGELREDMQASPFAAWTLEQLQEFLVDNNVEVRGSSLLNRPAFVGILERMFKGCTEAPTPPPLLTEDFKRRREAAALALNPVPDGHVKSNPLHSPRGVMNAAARGRISEDTPWEPPSMKEAKNFEDELHLRHPEGGKFDAREAAMGRYCFLGGCGEQLDLWDEGKISQFAPFGAGVTSYFKLLKFFSWTFLVVSLCVLPHLSINTSGDAITTFTTNTDRMSRTTVGNIGGGYNSSNMAVLPFCDVEQYSTCLIELDTLGLYYGCIDALITMFFLVGYFWVNSFIRDEFESIKRTTVTAGDFTVKVRGVPPDITEEEISEHFSNLLDRKVVEVAIARDNRKGIELYSKSGKLYHERAATRDLIRYIKTKAQSREDRAHKMEEARSDGGRRPKNARPVRKEGCIERFFRERKIRQLQEKRSKASRKIIHFAMEAKMAVMMTNKAVAAYVTFDDEMAAVEARVSYSGSWITRLCAKENMKLKGKRISVEEAPEPSTILWENYGYRRCELWTRRTATLLIGTSFITLSIGMSIYALYQNQQAESEGGTAECPEGWDALSRWEQEDAVAEDGTILHCLCDGADGSAWTLSPNDVCYEYAWAKVQATWLVLGTSFMVAFTNAAINKITRMMGVFEKHLSVDKQEVAVYRRLVLLKFVNIGLTVLVTNSRRVIDVLGVSLDYEEDFTSEWYRTLGSSLVMNVLLNAVTPHLYWLVLWGIKSWKWKHNRGRAISQEALNNLTKGLRWEVSVRYAEITVIFAVCLAYSAGIPILLPIGTLSFVLFYWVEKALFVNFYLTPPQYSGKLTNEVVSLIPYCLWIHVVFAFYMYGNGTIFPTETDTSDTFNIIGKLEVKAVQPLLVPFCILTALIVEHWLGNTVLNFCGRVAAILTCKGKLASKKLESLCNTMSVTYSRAVVRGIMRGLPSYNILLNPKYKESFGLSDGFACQHKRVGSVFMMLNEHPSILVMREAMHDEHVEKKAKKYGSQKRHKSAAAASHASSEHVPDSATNNYVSNQPYPPWGASVQTPSPITSQLGHSGIDTDSSNRTLRHGQRS</sequence>
<proteinExistence type="predicted"/>
<feature type="transmembrane region" description="Helical" evidence="3">
    <location>
        <begin position="267"/>
        <end position="287"/>
    </location>
</feature>
<dbReference type="GO" id="GO:0005227">
    <property type="term" value="F:calcium-activated cation channel activity"/>
    <property type="evidence" value="ECO:0007669"/>
    <property type="project" value="InterPro"/>
</dbReference>
<evidence type="ECO:0000259" key="5">
    <source>
        <dbReference type="Pfam" id="PF14703"/>
    </source>
</evidence>
<dbReference type="PANTHER" id="PTHR13018:SF83">
    <property type="entry name" value="RRM DOMAIN-CONTAINING PROTEIN"/>
    <property type="match status" value="1"/>
</dbReference>
<keyword evidence="7" id="KW-1185">Reference proteome</keyword>
<feature type="region of interest" description="Disordered" evidence="2">
    <location>
        <begin position="976"/>
        <end position="1054"/>
    </location>
</feature>
<keyword evidence="3" id="KW-1133">Transmembrane helix</keyword>
<keyword evidence="3" id="KW-0812">Transmembrane</keyword>
<evidence type="ECO:0000259" key="4">
    <source>
        <dbReference type="Pfam" id="PF02714"/>
    </source>
</evidence>
<dbReference type="InterPro" id="IPR003864">
    <property type="entry name" value="CSC1/OSCA1-like_7TM"/>
</dbReference>
<feature type="region of interest" description="Disordered" evidence="2">
    <location>
        <begin position="379"/>
        <end position="401"/>
    </location>
</feature>
<feature type="compositionally biased region" description="Basic and acidic residues" evidence="2">
    <location>
        <begin position="379"/>
        <end position="395"/>
    </location>
</feature>
<evidence type="ECO:0000256" key="3">
    <source>
        <dbReference type="SAM" id="Phobius"/>
    </source>
</evidence>
<keyword evidence="3" id="KW-0472">Membrane</keyword>
<comment type="subcellular location">
    <subcellularLocation>
        <location evidence="1">Endomembrane system</location>
        <topology evidence="1">Multi-pass membrane protein</topology>
    </subcellularLocation>
</comment>
<evidence type="ECO:0000313" key="7">
    <source>
        <dbReference type="Proteomes" id="UP000002630"/>
    </source>
</evidence>
<evidence type="ECO:0000256" key="1">
    <source>
        <dbReference type="ARBA" id="ARBA00004127"/>
    </source>
</evidence>
<dbReference type="InParanoid" id="D8LH14"/>